<name>A0A7W3J8N8_9MICO</name>
<evidence type="ECO:0000313" key="2">
    <source>
        <dbReference type="Proteomes" id="UP000540568"/>
    </source>
</evidence>
<comment type="caution">
    <text evidence="1">The sequence shown here is derived from an EMBL/GenBank/DDBJ whole genome shotgun (WGS) entry which is preliminary data.</text>
</comment>
<dbReference type="EMBL" id="JACGWV010000001">
    <property type="protein sequence ID" value="MBA8808307.1"/>
    <property type="molecule type" value="Genomic_DNA"/>
</dbReference>
<organism evidence="1 2">
    <name type="scientific">Promicromonospora sukumoe</name>
    <dbReference type="NCBI Taxonomy" id="88382"/>
    <lineage>
        <taxon>Bacteria</taxon>
        <taxon>Bacillati</taxon>
        <taxon>Actinomycetota</taxon>
        <taxon>Actinomycetes</taxon>
        <taxon>Micrococcales</taxon>
        <taxon>Promicromonosporaceae</taxon>
        <taxon>Promicromonospora</taxon>
    </lineage>
</organism>
<dbReference type="Proteomes" id="UP000540568">
    <property type="component" value="Unassembled WGS sequence"/>
</dbReference>
<protein>
    <submittedName>
        <fullName evidence="1">Uncharacterized protein</fullName>
    </submittedName>
</protein>
<sequence>MSDTRTISALRIDQVIEVLGEDAFDLWPVVGQGGHWYLALHGELSDAEVGTAVHQILRWFHTDENGDEAPSLDVYLGQALGPHDPDGTQPMAMGGPRFTDTSTGDVVIPGCCNSLDERFEILEVLDGGRTECWLGHSPVAAVTLRHGLVEIIQDAEEPASAVLRFSPEEMRGALARAEADLDGFRERVAVWARTHAPEHSGALFDAVAGALVAGPR</sequence>
<gene>
    <name evidence="1" type="ORF">FHX71_002249</name>
</gene>
<dbReference type="RefSeq" id="WP_182616215.1">
    <property type="nucleotide sequence ID" value="NZ_BAAATF010000003.1"/>
</dbReference>
<dbReference type="AlphaFoldDB" id="A0A7W3J8N8"/>
<evidence type="ECO:0000313" key="1">
    <source>
        <dbReference type="EMBL" id="MBA8808307.1"/>
    </source>
</evidence>
<proteinExistence type="predicted"/>
<keyword evidence="2" id="KW-1185">Reference proteome</keyword>
<accession>A0A7W3J8N8</accession>
<reference evidence="1 2" key="1">
    <citation type="submission" date="2020-07" db="EMBL/GenBank/DDBJ databases">
        <title>Sequencing the genomes of 1000 actinobacteria strains.</title>
        <authorList>
            <person name="Klenk H.-P."/>
        </authorList>
    </citation>
    <scope>NUCLEOTIDE SEQUENCE [LARGE SCALE GENOMIC DNA]</scope>
    <source>
        <strain evidence="1 2">DSM 44121</strain>
    </source>
</reference>